<dbReference type="GeneID" id="63819384"/>
<protein>
    <submittedName>
        <fullName evidence="1">Uncharacterized protein</fullName>
    </submittedName>
</protein>
<accession>A0A165C7V0</accession>
<proteinExistence type="predicted"/>
<dbReference type="RefSeq" id="XP_040760091.1">
    <property type="nucleotide sequence ID" value="XM_040902353.1"/>
</dbReference>
<dbReference type="EMBL" id="KV427653">
    <property type="protein sequence ID" value="KZT02351.1"/>
    <property type="molecule type" value="Genomic_DNA"/>
</dbReference>
<keyword evidence="2" id="KW-1185">Reference proteome</keyword>
<dbReference type="InParanoid" id="A0A165C7V0"/>
<reference evidence="1 2" key="1">
    <citation type="journal article" date="2016" name="Mol. Biol. Evol.">
        <title>Comparative Genomics of Early-Diverging Mushroom-Forming Fungi Provides Insights into the Origins of Lignocellulose Decay Capabilities.</title>
        <authorList>
            <person name="Nagy L.G."/>
            <person name="Riley R."/>
            <person name="Tritt A."/>
            <person name="Adam C."/>
            <person name="Daum C."/>
            <person name="Floudas D."/>
            <person name="Sun H."/>
            <person name="Yadav J.S."/>
            <person name="Pangilinan J."/>
            <person name="Larsson K.H."/>
            <person name="Matsuura K."/>
            <person name="Barry K."/>
            <person name="Labutti K."/>
            <person name="Kuo R."/>
            <person name="Ohm R.A."/>
            <person name="Bhattacharya S.S."/>
            <person name="Shirouzu T."/>
            <person name="Yoshinaga Y."/>
            <person name="Martin F.M."/>
            <person name="Grigoriev I.V."/>
            <person name="Hibbett D.S."/>
        </authorList>
    </citation>
    <scope>NUCLEOTIDE SEQUENCE [LARGE SCALE GENOMIC DNA]</scope>
    <source>
        <strain evidence="1 2">93-53</strain>
    </source>
</reference>
<sequence>MAAASLGANDRLVSVEGVCDAVTVPPLVVEDVKLVEVVEMIEDEGDVVSSVEVVAEVVERLVALEQTVPKSVAVA</sequence>
<evidence type="ECO:0000313" key="1">
    <source>
        <dbReference type="EMBL" id="KZT02351.1"/>
    </source>
</evidence>
<name>A0A165C7V0_9APHY</name>
<dbReference type="AlphaFoldDB" id="A0A165C7V0"/>
<dbReference type="Proteomes" id="UP000076871">
    <property type="component" value="Unassembled WGS sequence"/>
</dbReference>
<evidence type="ECO:0000313" key="2">
    <source>
        <dbReference type="Proteomes" id="UP000076871"/>
    </source>
</evidence>
<gene>
    <name evidence="1" type="ORF">LAESUDRAFT_413824</name>
</gene>
<organism evidence="1 2">
    <name type="scientific">Laetiporus sulphureus 93-53</name>
    <dbReference type="NCBI Taxonomy" id="1314785"/>
    <lineage>
        <taxon>Eukaryota</taxon>
        <taxon>Fungi</taxon>
        <taxon>Dikarya</taxon>
        <taxon>Basidiomycota</taxon>
        <taxon>Agaricomycotina</taxon>
        <taxon>Agaricomycetes</taxon>
        <taxon>Polyporales</taxon>
        <taxon>Laetiporus</taxon>
    </lineage>
</organism>